<keyword evidence="2" id="KW-0865">Zymogen</keyword>
<dbReference type="SMART" id="SM00848">
    <property type="entry name" value="Inhibitor_I29"/>
    <property type="match status" value="1"/>
</dbReference>
<dbReference type="InterPro" id="IPR000169">
    <property type="entry name" value="Pept_cys_AS"/>
</dbReference>
<comment type="caution">
    <text evidence="6">The sequence shown here is derived from an EMBL/GenBank/DDBJ whole genome shotgun (WGS) entry which is preliminary data.</text>
</comment>
<dbReference type="GO" id="GO:0006508">
    <property type="term" value="P:proteolysis"/>
    <property type="evidence" value="ECO:0007669"/>
    <property type="project" value="InterPro"/>
</dbReference>
<reference evidence="7" key="1">
    <citation type="journal article" date="2023" name="Commun. Biol.">
        <title>Genome analysis of Parmales, the sister group of diatoms, reveals the evolutionary specialization of diatoms from phago-mixotrophs to photoautotrophs.</title>
        <authorList>
            <person name="Ban H."/>
            <person name="Sato S."/>
            <person name="Yoshikawa S."/>
            <person name="Yamada K."/>
            <person name="Nakamura Y."/>
            <person name="Ichinomiya M."/>
            <person name="Sato N."/>
            <person name="Blanc-Mathieu R."/>
            <person name="Endo H."/>
            <person name="Kuwata A."/>
            <person name="Ogata H."/>
        </authorList>
    </citation>
    <scope>NUCLEOTIDE SEQUENCE [LARGE SCALE GENOMIC DNA]</scope>
</reference>
<evidence type="ECO:0000256" key="2">
    <source>
        <dbReference type="ARBA" id="ARBA00023145"/>
    </source>
</evidence>
<dbReference type="Pfam" id="PF00112">
    <property type="entry name" value="Peptidase_C1"/>
    <property type="match status" value="1"/>
</dbReference>
<dbReference type="CDD" id="cd02248">
    <property type="entry name" value="Peptidase_C1A"/>
    <property type="match status" value="1"/>
</dbReference>
<dbReference type="Pfam" id="PF08246">
    <property type="entry name" value="Inhibitor_I29"/>
    <property type="match status" value="1"/>
</dbReference>
<evidence type="ECO:0000256" key="3">
    <source>
        <dbReference type="ARBA" id="ARBA00023157"/>
    </source>
</evidence>
<evidence type="ECO:0000313" key="6">
    <source>
        <dbReference type="EMBL" id="GMI42766.1"/>
    </source>
</evidence>
<keyword evidence="3" id="KW-1015">Disulfide bond</keyword>
<proteinExistence type="inferred from homology"/>
<name>A0A9W7LB12_9STRA</name>
<dbReference type="PANTHER" id="PTHR12411">
    <property type="entry name" value="CYSTEINE PROTEASE FAMILY C1-RELATED"/>
    <property type="match status" value="1"/>
</dbReference>
<evidence type="ECO:0000313" key="7">
    <source>
        <dbReference type="Proteomes" id="UP001165065"/>
    </source>
</evidence>
<evidence type="ECO:0000256" key="1">
    <source>
        <dbReference type="ARBA" id="ARBA00008455"/>
    </source>
</evidence>
<keyword evidence="7" id="KW-1185">Reference proteome</keyword>
<accession>A0A9W7LB12</accession>
<dbReference type="InterPro" id="IPR039417">
    <property type="entry name" value="Peptidase_C1A_papain-like"/>
</dbReference>
<comment type="similarity">
    <text evidence="1">Belongs to the peptidase C1 family.</text>
</comment>
<dbReference type="InterPro" id="IPR038765">
    <property type="entry name" value="Papain-like_cys_pep_sf"/>
</dbReference>
<dbReference type="OrthoDB" id="190265at2759"/>
<dbReference type="PROSITE" id="PS00139">
    <property type="entry name" value="THIOL_PROTEASE_CYS"/>
    <property type="match status" value="1"/>
</dbReference>
<evidence type="ECO:0000259" key="5">
    <source>
        <dbReference type="SMART" id="SM00848"/>
    </source>
</evidence>
<dbReference type="Proteomes" id="UP001165065">
    <property type="component" value="Unassembled WGS sequence"/>
</dbReference>
<feature type="domain" description="Cathepsin propeptide inhibitor" evidence="5">
    <location>
        <begin position="50"/>
        <end position="110"/>
    </location>
</feature>
<feature type="domain" description="Peptidase C1A papain C-terminal" evidence="4">
    <location>
        <begin position="141"/>
        <end position="347"/>
    </location>
</feature>
<dbReference type="GO" id="GO:0008234">
    <property type="term" value="F:cysteine-type peptidase activity"/>
    <property type="evidence" value="ECO:0007669"/>
    <property type="project" value="InterPro"/>
</dbReference>
<dbReference type="SMART" id="SM00645">
    <property type="entry name" value="Pept_C1"/>
    <property type="match status" value="1"/>
</dbReference>
<dbReference type="InterPro" id="IPR013128">
    <property type="entry name" value="Peptidase_C1A"/>
</dbReference>
<dbReference type="SUPFAM" id="SSF54001">
    <property type="entry name" value="Cysteine proteinases"/>
    <property type="match status" value="1"/>
</dbReference>
<sequence>MYVLPHRILSVTRISVACSSPKKFYFATFLAAAVKLTFAADSTVTVRYAWEEFKRDHAKSYESAEEEEKRFGIFLKNLEVVKERNAAERAAGGSAVHGITKFSDLTQTEFSNFFLTSDVSLKTPLEERENVVKDLPSYVEGGDVVDWAGILTTPVKNQRQCGSCWAFSATEQFESDIMRELNTTIVLSPQQTVSCDKTSEGCRGGWTEHAYSYQQRAGGVETESDYPYTSWVGNSGSCKADESKFVAKHEGYTTVSGENNMASYVQSTGPLSVCLDASTWNSYSGGVMKVCGNSVDHCVQAVGVLTGTGGYCKVRNSWGSTWGESGYIRLEFGSNTCDIDSDATYVNSPSLI</sequence>
<dbReference type="Gene3D" id="3.90.70.10">
    <property type="entry name" value="Cysteine proteinases"/>
    <property type="match status" value="1"/>
</dbReference>
<dbReference type="AlphaFoldDB" id="A0A9W7LB12"/>
<dbReference type="InterPro" id="IPR000668">
    <property type="entry name" value="Peptidase_C1A_C"/>
</dbReference>
<dbReference type="InterPro" id="IPR013201">
    <property type="entry name" value="Prot_inhib_I29"/>
</dbReference>
<protein>
    <submittedName>
        <fullName evidence="6">Uncharacterized protein</fullName>
    </submittedName>
</protein>
<evidence type="ECO:0000259" key="4">
    <source>
        <dbReference type="SMART" id="SM00645"/>
    </source>
</evidence>
<dbReference type="EMBL" id="BRYA01000181">
    <property type="protein sequence ID" value="GMI42766.1"/>
    <property type="molecule type" value="Genomic_DNA"/>
</dbReference>
<gene>
    <name evidence="6" type="ORF">TrCOL_g3813</name>
</gene>
<organism evidence="6 7">
    <name type="scientific">Triparma columacea</name>
    <dbReference type="NCBI Taxonomy" id="722753"/>
    <lineage>
        <taxon>Eukaryota</taxon>
        <taxon>Sar</taxon>
        <taxon>Stramenopiles</taxon>
        <taxon>Ochrophyta</taxon>
        <taxon>Bolidophyceae</taxon>
        <taxon>Parmales</taxon>
        <taxon>Triparmaceae</taxon>
        <taxon>Triparma</taxon>
    </lineage>
</organism>